<dbReference type="SUPFAM" id="SSF50405">
    <property type="entry name" value="Actin-crosslinking proteins"/>
    <property type="match status" value="1"/>
</dbReference>
<evidence type="ECO:0000313" key="3">
    <source>
        <dbReference type="EMBL" id="GJM62535.1"/>
    </source>
</evidence>
<name>A0AAN4W116_9BACT</name>
<dbReference type="Gene3D" id="2.60.120.200">
    <property type="match status" value="1"/>
</dbReference>
<dbReference type="GO" id="GO:0004553">
    <property type="term" value="F:hydrolase activity, hydrolyzing O-glycosyl compounds"/>
    <property type="evidence" value="ECO:0007669"/>
    <property type="project" value="InterPro"/>
</dbReference>
<dbReference type="EMBL" id="BQKE01000002">
    <property type="protein sequence ID" value="GJM62535.1"/>
    <property type="molecule type" value="Genomic_DNA"/>
</dbReference>
<protein>
    <recommendedName>
        <fullName evidence="2">GH16 domain-containing protein</fullName>
    </recommendedName>
</protein>
<dbReference type="SUPFAM" id="SSF49899">
    <property type="entry name" value="Concanavalin A-like lectins/glucanases"/>
    <property type="match status" value="1"/>
</dbReference>
<dbReference type="GO" id="GO:0005975">
    <property type="term" value="P:carbohydrate metabolic process"/>
    <property type="evidence" value="ECO:0007669"/>
    <property type="project" value="InterPro"/>
</dbReference>
<dbReference type="AlphaFoldDB" id="A0AAN4W116"/>
<accession>A0AAN4W116</accession>
<gene>
    <name evidence="3" type="ORF">PEDI_30870</name>
</gene>
<reference evidence="3 4" key="1">
    <citation type="submission" date="2021-12" db="EMBL/GenBank/DDBJ databases">
        <title>Genome sequencing of bacteria with rrn-lacking chromosome and rrn-plasmid.</title>
        <authorList>
            <person name="Anda M."/>
            <person name="Iwasaki W."/>
        </authorList>
    </citation>
    <scope>NUCLEOTIDE SEQUENCE [LARGE SCALE GENOMIC DNA]</scope>
    <source>
        <strain evidence="3 4">NBRC 15940</strain>
    </source>
</reference>
<evidence type="ECO:0000313" key="4">
    <source>
        <dbReference type="Proteomes" id="UP001310022"/>
    </source>
</evidence>
<proteinExistence type="inferred from homology"/>
<sequence>MRILTLLPVFLFFVNILYAQPEAPNGKKWKAIPELTDEFDVWDDSKWKKSLWNYGEPVQMVAENSGVWEGYLWIRATHDPNSSRWFKTSRIMSKAQVKFPMYTECSMKTAHISAFSTYWLNNGDSYNRDEIDICEHNSKPSWPGDEDRAYSMYSQYFIVKDSITERAHMPRVDTRNLSASNPAKGKKWNEAYQTLGCYWKDAHNVIFYINGEEVGSVKSTKQFTRSQNIIWDLWTSEFSWTGGIADKNDLSNNNINTMYVDWIHTYELVDESETVGSSTFRNQGDFNYMSTANPEKMACNQSSAGSTERFEIINLGNDQVALKGANGKYVSSENGNVEMRCNREAIGAWEKFTMVDYGNDIYALKGSNGLYVRNNMFCTSPTAGDWQKFKVVTTASNNERLFVDEQNEAEHLIYPNPVKNELNISLDSSVSDFELFITDLQGRQVFRQFVSGHYQSIPVKILPKGTLIIHIKSSQGHLAKRVLIE</sequence>
<comment type="similarity">
    <text evidence="1">Belongs to the glycosyl hydrolase 16 family.</text>
</comment>
<dbReference type="Pfam" id="PF18962">
    <property type="entry name" value="Por_Secre_tail"/>
    <property type="match status" value="1"/>
</dbReference>
<dbReference type="InterPro" id="IPR026444">
    <property type="entry name" value="Secre_tail"/>
</dbReference>
<dbReference type="PROSITE" id="PS51762">
    <property type="entry name" value="GH16_2"/>
    <property type="match status" value="1"/>
</dbReference>
<dbReference type="Pfam" id="PF06229">
    <property type="entry name" value="FRG1"/>
    <property type="match status" value="1"/>
</dbReference>
<dbReference type="Gene3D" id="2.80.10.50">
    <property type="match status" value="1"/>
</dbReference>
<dbReference type="RefSeq" id="WP_338237808.1">
    <property type="nucleotide sequence ID" value="NZ_BQKE01000002.1"/>
</dbReference>
<evidence type="ECO:0000256" key="1">
    <source>
        <dbReference type="ARBA" id="ARBA00006865"/>
    </source>
</evidence>
<comment type="caution">
    <text evidence="3">The sequence shown here is derived from an EMBL/GenBank/DDBJ whole genome shotgun (WGS) entry which is preliminary data.</text>
</comment>
<dbReference type="InterPro" id="IPR008999">
    <property type="entry name" value="Actin-crosslinking"/>
</dbReference>
<feature type="domain" description="GH16" evidence="2">
    <location>
        <begin position="27"/>
        <end position="271"/>
    </location>
</feature>
<keyword evidence="4" id="KW-1185">Reference proteome</keyword>
<dbReference type="CDD" id="cd23342">
    <property type="entry name" value="beta-trefoil_FSCN_ZgPorA-like"/>
    <property type="match status" value="1"/>
</dbReference>
<dbReference type="InterPro" id="IPR000757">
    <property type="entry name" value="Beta-glucanase-like"/>
</dbReference>
<dbReference type="InterPro" id="IPR013320">
    <property type="entry name" value="ConA-like_dom_sf"/>
</dbReference>
<dbReference type="InterPro" id="IPR010414">
    <property type="entry name" value="FRG1"/>
</dbReference>
<evidence type="ECO:0000259" key="2">
    <source>
        <dbReference type="PROSITE" id="PS51762"/>
    </source>
</evidence>
<dbReference type="NCBIfam" id="TIGR04183">
    <property type="entry name" value="Por_Secre_tail"/>
    <property type="match status" value="1"/>
</dbReference>
<dbReference type="Proteomes" id="UP001310022">
    <property type="component" value="Unassembled WGS sequence"/>
</dbReference>
<organism evidence="3 4">
    <name type="scientific">Persicobacter diffluens</name>
    <dbReference type="NCBI Taxonomy" id="981"/>
    <lineage>
        <taxon>Bacteria</taxon>
        <taxon>Pseudomonadati</taxon>
        <taxon>Bacteroidota</taxon>
        <taxon>Cytophagia</taxon>
        <taxon>Cytophagales</taxon>
        <taxon>Persicobacteraceae</taxon>
        <taxon>Persicobacter</taxon>
    </lineage>
</organism>